<sequence>MHFDYCTTANLDFISLDEMTFRNIIQNIISNVKANLCSDGFMLLHFKWLHPDLTVTSEERVLDAILMWYMKSEKLCGWEVVNELITDSTLESVFKDGLQLVNDLLLSVRFPLLPYSLLKKLDNTSISRQISAFGDLVSTQTFQYICNGDSNGVLYLSGTSYGEHPWVNPVLSKRIAITPSGPVSSHTDPKVLVSRTYQGTCFAGPRMENGNIFAWWILDIGQDHQLMCNYYTLRQDGSRAYIRNWKFQGCMDGRSWIDLRVHENDQSVCKPGQFASWRVTGPNALLPFRFFRVLLTGPTTHASNPWSLCICFLELYGYFH</sequence>
<comment type="caution">
    <text evidence="2">The sequence shown here is derived from an EMBL/GenBank/DDBJ whole genome shotgun (WGS) entry which is preliminary data.</text>
</comment>
<evidence type="ECO:0000313" key="2">
    <source>
        <dbReference type="EMBL" id="KAE8736188.1"/>
    </source>
</evidence>
<dbReference type="Pfam" id="PF00754">
    <property type="entry name" value="F5_F8_type_C"/>
    <property type="match status" value="1"/>
</dbReference>
<dbReference type="AlphaFoldDB" id="A0A6A3D8C1"/>
<dbReference type="Proteomes" id="UP000436088">
    <property type="component" value="Unassembled WGS sequence"/>
</dbReference>
<reference evidence="2" key="1">
    <citation type="submission" date="2019-09" db="EMBL/GenBank/DDBJ databases">
        <title>Draft genome information of white flower Hibiscus syriacus.</title>
        <authorList>
            <person name="Kim Y.-M."/>
        </authorList>
    </citation>
    <scope>NUCLEOTIDE SEQUENCE [LARGE SCALE GENOMIC DNA]</scope>
    <source>
        <strain evidence="2">YM2019G1</strain>
    </source>
</reference>
<dbReference type="PANTHER" id="PTHR47457:SF1">
    <property type="entry name" value="BTB DOMAIN-CONTAINING PROTEIN-RELATED"/>
    <property type="match status" value="1"/>
</dbReference>
<name>A0A6A3D8C1_HIBSY</name>
<dbReference type="SUPFAM" id="SSF49785">
    <property type="entry name" value="Galactose-binding domain-like"/>
    <property type="match status" value="1"/>
</dbReference>
<dbReference type="InterPro" id="IPR000421">
    <property type="entry name" value="FA58C"/>
</dbReference>
<gene>
    <name evidence="2" type="ORF">F3Y22_tig00000132pilonHSYRG00126</name>
</gene>
<dbReference type="EMBL" id="VEPZ02000013">
    <property type="protein sequence ID" value="KAE8736188.1"/>
    <property type="molecule type" value="Genomic_DNA"/>
</dbReference>
<dbReference type="Gene3D" id="2.60.120.260">
    <property type="entry name" value="Galactose-binding domain-like"/>
    <property type="match status" value="1"/>
</dbReference>
<evidence type="ECO:0000313" key="3">
    <source>
        <dbReference type="Proteomes" id="UP000436088"/>
    </source>
</evidence>
<accession>A0A6A3D8C1</accession>
<dbReference type="Gene3D" id="1.25.40.420">
    <property type="match status" value="1"/>
</dbReference>
<feature type="domain" description="F5/8 type C" evidence="1">
    <location>
        <begin position="209"/>
        <end position="309"/>
    </location>
</feature>
<organism evidence="2 3">
    <name type="scientific">Hibiscus syriacus</name>
    <name type="common">Rose of Sharon</name>
    <dbReference type="NCBI Taxonomy" id="106335"/>
    <lineage>
        <taxon>Eukaryota</taxon>
        <taxon>Viridiplantae</taxon>
        <taxon>Streptophyta</taxon>
        <taxon>Embryophyta</taxon>
        <taxon>Tracheophyta</taxon>
        <taxon>Spermatophyta</taxon>
        <taxon>Magnoliopsida</taxon>
        <taxon>eudicotyledons</taxon>
        <taxon>Gunneridae</taxon>
        <taxon>Pentapetalae</taxon>
        <taxon>rosids</taxon>
        <taxon>malvids</taxon>
        <taxon>Malvales</taxon>
        <taxon>Malvaceae</taxon>
        <taxon>Malvoideae</taxon>
        <taxon>Hibiscus</taxon>
    </lineage>
</organism>
<dbReference type="InterPro" id="IPR008979">
    <property type="entry name" value="Galactose-bd-like_sf"/>
</dbReference>
<evidence type="ECO:0000259" key="1">
    <source>
        <dbReference type="Pfam" id="PF00754"/>
    </source>
</evidence>
<protein>
    <submittedName>
        <fullName evidence="2">BTB/POZ domain-containing protein</fullName>
    </submittedName>
</protein>
<proteinExistence type="predicted"/>
<dbReference type="PANTHER" id="PTHR47457">
    <property type="entry name" value="OS05G0345500 PROTEIN"/>
    <property type="match status" value="1"/>
</dbReference>
<keyword evidence="3" id="KW-1185">Reference proteome</keyword>